<evidence type="ECO:0000313" key="2">
    <source>
        <dbReference type="Proteomes" id="UP000053424"/>
    </source>
</evidence>
<accession>A0A0C2YLR1</accession>
<gene>
    <name evidence="1" type="ORF">M413DRAFT_141646</name>
</gene>
<dbReference type="Proteomes" id="UP000053424">
    <property type="component" value="Unassembled WGS sequence"/>
</dbReference>
<reference evidence="2" key="2">
    <citation type="submission" date="2015-01" db="EMBL/GenBank/DDBJ databases">
        <title>Evolutionary Origins and Diversification of the Mycorrhizal Mutualists.</title>
        <authorList>
            <consortium name="DOE Joint Genome Institute"/>
            <consortium name="Mycorrhizal Genomics Consortium"/>
            <person name="Kohler A."/>
            <person name="Kuo A."/>
            <person name="Nagy L.G."/>
            <person name="Floudas D."/>
            <person name="Copeland A."/>
            <person name="Barry K.W."/>
            <person name="Cichocki N."/>
            <person name="Veneault-Fourrey C."/>
            <person name="LaButti K."/>
            <person name="Lindquist E.A."/>
            <person name="Lipzen A."/>
            <person name="Lundell T."/>
            <person name="Morin E."/>
            <person name="Murat C."/>
            <person name="Riley R."/>
            <person name="Ohm R."/>
            <person name="Sun H."/>
            <person name="Tunlid A."/>
            <person name="Henrissat B."/>
            <person name="Grigoriev I.V."/>
            <person name="Hibbett D.S."/>
            <person name="Martin F."/>
        </authorList>
    </citation>
    <scope>NUCLEOTIDE SEQUENCE [LARGE SCALE GENOMIC DNA]</scope>
    <source>
        <strain evidence="2">h7</strain>
    </source>
</reference>
<keyword evidence="2" id="KW-1185">Reference proteome</keyword>
<dbReference type="PANTHER" id="PTHR33129">
    <property type="entry name" value="PROTEIN KINASE DOMAIN-CONTAINING PROTEIN-RELATED"/>
    <property type="match status" value="1"/>
</dbReference>
<dbReference type="InterPro" id="IPR052980">
    <property type="entry name" value="Crinkler_effector"/>
</dbReference>
<reference evidence="1 2" key="1">
    <citation type="submission" date="2014-04" db="EMBL/GenBank/DDBJ databases">
        <authorList>
            <consortium name="DOE Joint Genome Institute"/>
            <person name="Kuo A."/>
            <person name="Gay G."/>
            <person name="Dore J."/>
            <person name="Kohler A."/>
            <person name="Nagy L.G."/>
            <person name="Floudas D."/>
            <person name="Copeland A."/>
            <person name="Barry K.W."/>
            <person name="Cichocki N."/>
            <person name="Veneault-Fourrey C."/>
            <person name="LaButti K."/>
            <person name="Lindquist E.A."/>
            <person name="Lipzen A."/>
            <person name="Lundell T."/>
            <person name="Morin E."/>
            <person name="Murat C."/>
            <person name="Sun H."/>
            <person name="Tunlid A."/>
            <person name="Henrissat B."/>
            <person name="Grigoriev I.V."/>
            <person name="Hibbett D.S."/>
            <person name="Martin F."/>
            <person name="Nordberg H.P."/>
            <person name="Cantor M.N."/>
            <person name="Hua S.X."/>
        </authorList>
    </citation>
    <scope>NUCLEOTIDE SEQUENCE [LARGE SCALE GENOMIC DNA]</scope>
    <source>
        <strain evidence="2">h7</strain>
    </source>
</reference>
<evidence type="ECO:0000313" key="1">
    <source>
        <dbReference type="EMBL" id="KIM41962.1"/>
    </source>
</evidence>
<dbReference type="AlphaFoldDB" id="A0A0C2YLR1"/>
<name>A0A0C2YLR1_HEBCY</name>
<dbReference type="HOGENOM" id="CLU_1372354_0_0_1"/>
<sequence>MLDIMIARGTLTRIFIRDCYIKWFDQFVLDIKRPEYKHRSKFGLNSTPGCGKTRATNFILKMARSTPELRDQPILYQFDTAFLYIKLDRVFMLTREDAQDIVRVEEETFYILDGNFAVPLLSKCLTLFISSPANEFFEEWLMQAMIHSSHFPDWSLEELHACRNLCYEAMSPAIVDERFKKYGGVPYYVFWPAPGLPPS</sequence>
<organism evidence="1 2">
    <name type="scientific">Hebeloma cylindrosporum</name>
    <dbReference type="NCBI Taxonomy" id="76867"/>
    <lineage>
        <taxon>Eukaryota</taxon>
        <taxon>Fungi</taxon>
        <taxon>Dikarya</taxon>
        <taxon>Basidiomycota</taxon>
        <taxon>Agaricomycotina</taxon>
        <taxon>Agaricomycetes</taxon>
        <taxon>Agaricomycetidae</taxon>
        <taxon>Agaricales</taxon>
        <taxon>Agaricineae</taxon>
        <taxon>Hymenogastraceae</taxon>
        <taxon>Hebeloma</taxon>
    </lineage>
</organism>
<proteinExistence type="predicted"/>
<dbReference type="EMBL" id="KN831779">
    <property type="protein sequence ID" value="KIM41962.1"/>
    <property type="molecule type" value="Genomic_DNA"/>
</dbReference>
<dbReference type="PANTHER" id="PTHR33129:SF1">
    <property type="entry name" value="ATP-BINDING PROTEIN"/>
    <property type="match status" value="1"/>
</dbReference>
<protein>
    <submittedName>
        <fullName evidence="1">Uncharacterized protein</fullName>
    </submittedName>
</protein>
<dbReference type="OrthoDB" id="2161535at2759"/>